<dbReference type="InParanoid" id="S8FLR4"/>
<dbReference type="EMBL" id="KE504158">
    <property type="protein sequence ID" value="EPS99214.1"/>
    <property type="molecule type" value="Genomic_DNA"/>
</dbReference>
<dbReference type="STRING" id="743788.S8FLR4"/>
<accession>S8FLR4</accession>
<evidence type="ECO:0000313" key="2">
    <source>
        <dbReference type="Proteomes" id="UP000015241"/>
    </source>
</evidence>
<evidence type="ECO:0000313" key="1">
    <source>
        <dbReference type="EMBL" id="EPS99214.1"/>
    </source>
</evidence>
<gene>
    <name evidence="1" type="ORF">FOMPIDRAFT_1164125</name>
</gene>
<dbReference type="HOGENOM" id="CLU_044247_0_0_1"/>
<dbReference type="OrthoDB" id="2784038at2759"/>
<name>S8FLR4_FOMSC</name>
<protein>
    <submittedName>
        <fullName evidence="1">Uncharacterized protein</fullName>
    </submittedName>
</protein>
<dbReference type="AlphaFoldDB" id="S8FLR4"/>
<dbReference type="Proteomes" id="UP000015241">
    <property type="component" value="Unassembled WGS sequence"/>
</dbReference>
<proteinExistence type="predicted"/>
<reference evidence="1 2" key="1">
    <citation type="journal article" date="2012" name="Science">
        <title>The Paleozoic origin of enzymatic lignin decomposition reconstructed from 31 fungal genomes.</title>
        <authorList>
            <person name="Floudas D."/>
            <person name="Binder M."/>
            <person name="Riley R."/>
            <person name="Barry K."/>
            <person name="Blanchette R.A."/>
            <person name="Henrissat B."/>
            <person name="Martinez A.T."/>
            <person name="Otillar R."/>
            <person name="Spatafora J.W."/>
            <person name="Yadav J.S."/>
            <person name="Aerts A."/>
            <person name="Benoit I."/>
            <person name="Boyd A."/>
            <person name="Carlson A."/>
            <person name="Copeland A."/>
            <person name="Coutinho P.M."/>
            <person name="de Vries R.P."/>
            <person name="Ferreira P."/>
            <person name="Findley K."/>
            <person name="Foster B."/>
            <person name="Gaskell J."/>
            <person name="Glotzer D."/>
            <person name="Gorecki P."/>
            <person name="Heitman J."/>
            <person name="Hesse C."/>
            <person name="Hori C."/>
            <person name="Igarashi K."/>
            <person name="Jurgens J.A."/>
            <person name="Kallen N."/>
            <person name="Kersten P."/>
            <person name="Kohler A."/>
            <person name="Kuees U."/>
            <person name="Kumar T.K.A."/>
            <person name="Kuo A."/>
            <person name="LaButti K."/>
            <person name="Larrondo L.F."/>
            <person name="Lindquist E."/>
            <person name="Ling A."/>
            <person name="Lombard V."/>
            <person name="Lucas S."/>
            <person name="Lundell T."/>
            <person name="Martin R."/>
            <person name="McLaughlin D.J."/>
            <person name="Morgenstern I."/>
            <person name="Morin E."/>
            <person name="Murat C."/>
            <person name="Nagy L.G."/>
            <person name="Nolan M."/>
            <person name="Ohm R.A."/>
            <person name="Patyshakuliyeva A."/>
            <person name="Rokas A."/>
            <person name="Ruiz-Duenas F.J."/>
            <person name="Sabat G."/>
            <person name="Salamov A."/>
            <person name="Samejima M."/>
            <person name="Schmutz J."/>
            <person name="Slot J.C."/>
            <person name="St John F."/>
            <person name="Stenlid J."/>
            <person name="Sun H."/>
            <person name="Sun S."/>
            <person name="Syed K."/>
            <person name="Tsang A."/>
            <person name="Wiebenga A."/>
            <person name="Young D."/>
            <person name="Pisabarro A."/>
            <person name="Eastwood D.C."/>
            <person name="Martin F."/>
            <person name="Cullen D."/>
            <person name="Grigoriev I.V."/>
            <person name="Hibbett D.S."/>
        </authorList>
    </citation>
    <scope>NUCLEOTIDE SEQUENCE</scope>
    <source>
        <strain evidence="2">FP-58527</strain>
    </source>
</reference>
<keyword evidence="2" id="KW-1185">Reference proteome</keyword>
<sequence>MSQSVDIAIVGRTLHSLPEDILLSLPVYLHDIEDFVNLGSTCCLFYSLSVCTSPRTILHLAAAASRTFFRPSPHFLVAATARQLSEWASLSPANITHLRDAFRGGTQAVLDLALEHAGLTMARIRELYEMRFATINPVVDLIDKCVGMQWYSTPNFWDGGVDDAYTIDADPPETFFHLVTYGELFGSAIETFLETGVVPEVASVEMRLEYIKYCLPEWKCWISMSDLKRRYGTIDPRRVVMPVGPYVPFGRYEEIWVSPPDFSEHGNQEGLLHLLESTRWNPSWKEVRAAVGGDFDVEWKQEVWRTVVMCQGLHGMEMIRPGNIRPWRERLTAWRAKIEALTTRPDRVRIHNQETYIFPNIQGDLHVLIGR</sequence>
<organism evidence="1 2">
    <name type="scientific">Fomitopsis schrenkii</name>
    <name type="common">Brown rot fungus</name>
    <dbReference type="NCBI Taxonomy" id="2126942"/>
    <lineage>
        <taxon>Eukaryota</taxon>
        <taxon>Fungi</taxon>
        <taxon>Dikarya</taxon>
        <taxon>Basidiomycota</taxon>
        <taxon>Agaricomycotina</taxon>
        <taxon>Agaricomycetes</taxon>
        <taxon>Polyporales</taxon>
        <taxon>Fomitopsis</taxon>
    </lineage>
</organism>
<dbReference type="eggNOG" id="ENOG502SH4D">
    <property type="taxonomic scope" value="Eukaryota"/>
</dbReference>